<protein>
    <submittedName>
        <fullName evidence="1">Uncharacterized protein</fullName>
    </submittedName>
</protein>
<evidence type="ECO:0000313" key="1">
    <source>
        <dbReference type="EnsemblMetazoa" id="MESCA010017-PA"/>
    </source>
</evidence>
<name>T1H1F8_MEGSC</name>
<reference evidence="2" key="1">
    <citation type="submission" date="2013-02" db="EMBL/GenBank/DDBJ databases">
        <authorList>
            <person name="Hughes D."/>
        </authorList>
    </citation>
    <scope>NUCLEOTIDE SEQUENCE</scope>
    <source>
        <strain>Durham</strain>
        <strain evidence="2">NC isolate 2 -- Noor lab</strain>
    </source>
</reference>
<dbReference type="HOGENOM" id="CLU_222192_0_0_1"/>
<dbReference type="AlphaFoldDB" id="T1H1F8"/>
<sequence>MQDLKVLLEAKKLKVKIKQP</sequence>
<dbReference type="Proteomes" id="UP000015102">
    <property type="component" value="Unassembled WGS sequence"/>
</dbReference>
<organism evidence="1 2">
    <name type="scientific">Megaselia scalaris</name>
    <name type="common">Humpbacked fly</name>
    <name type="synonym">Phora scalaris</name>
    <dbReference type="NCBI Taxonomy" id="36166"/>
    <lineage>
        <taxon>Eukaryota</taxon>
        <taxon>Metazoa</taxon>
        <taxon>Ecdysozoa</taxon>
        <taxon>Arthropoda</taxon>
        <taxon>Hexapoda</taxon>
        <taxon>Insecta</taxon>
        <taxon>Pterygota</taxon>
        <taxon>Neoptera</taxon>
        <taxon>Endopterygota</taxon>
        <taxon>Diptera</taxon>
        <taxon>Brachycera</taxon>
        <taxon>Muscomorpha</taxon>
        <taxon>Platypezoidea</taxon>
        <taxon>Phoridae</taxon>
        <taxon>Megaseliini</taxon>
        <taxon>Megaselia</taxon>
    </lineage>
</organism>
<accession>T1H1F8</accession>
<dbReference type="EnsemblMetazoa" id="MESCA010017-RA">
    <property type="protein sequence ID" value="MESCA010017-PA"/>
    <property type="gene ID" value="MESCA010017"/>
</dbReference>
<proteinExistence type="predicted"/>
<reference evidence="1" key="2">
    <citation type="submission" date="2015-06" db="UniProtKB">
        <authorList>
            <consortium name="EnsemblMetazoa"/>
        </authorList>
    </citation>
    <scope>IDENTIFICATION</scope>
</reference>
<evidence type="ECO:0000313" key="2">
    <source>
        <dbReference type="Proteomes" id="UP000015102"/>
    </source>
</evidence>
<keyword evidence="2" id="KW-1185">Reference proteome</keyword>
<dbReference type="EMBL" id="CAQQ02386978">
    <property type="status" value="NOT_ANNOTATED_CDS"/>
    <property type="molecule type" value="Genomic_DNA"/>
</dbReference>